<evidence type="ECO:0000313" key="2">
    <source>
        <dbReference type="Proteomes" id="UP000486351"/>
    </source>
</evidence>
<sequence length="146" mass="17165">MRSHPAYTPSTLTQRPTRYESRLLFFPFARLHDIEPISVHQLTLVLPHQCAAVQAGLINPGRLDVTLPVHLKFAMYSAEPRTTPSSHVRDPFHFVLVDPKRCHPAFFRQERFVEVKSIRFVDRELRPRSIRELPDELELRDVHHRE</sequence>
<organism evidence="1 2">
    <name type="scientific">Phytophthora fragariae</name>
    <dbReference type="NCBI Taxonomy" id="53985"/>
    <lineage>
        <taxon>Eukaryota</taxon>
        <taxon>Sar</taxon>
        <taxon>Stramenopiles</taxon>
        <taxon>Oomycota</taxon>
        <taxon>Peronosporomycetes</taxon>
        <taxon>Peronosporales</taxon>
        <taxon>Peronosporaceae</taxon>
        <taxon>Phytophthora</taxon>
    </lineage>
</organism>
<gene>
    <name evidence="1" type="ORF">PF008_g9126</name>
</gene>
<comment type="caution">
    <text evidence="1">The sequence shown here is derived from an EMBL/GenBank/DDBJ whole genome shotgun (WGS) entry which is preliminary data.</text>
</comment>
<dbReference type="AlphaFoldDB" id="A0A6G0RXJ4"/>
<dbReference type="EMBL" id="QXFY01000428">
    <property type="protein sequence ID" value="KAE9344653.1"/>
    <property type="molecule type" value="Genomic_DNA"/>
</dbReference>
<proteinExistence type="predicted"/>
<accession>A0A6G0RXJ4</accession>
<reference evidence="1 2" key="1">
    <citation type="submission" date="2018-09" db="EMBL/GenBank/DDBJ databases">
        <title>Genomic investigation of the strawberry pathogen Phytophthora fragariae indicates pathogenicity is determined by transcriptional variation in three key races.</title>
        <authorList>
            <person name="Adams T.M."/>
            <person name="Armitage A.D."/>
            <person name="Sobczyk M.K."/>
            <person name="Bates H.J."/>
            <person name="Dunwell J.M."/>
            <person name="Nellist C.F."/>
            <person name="Harrison R.J."/>
        </authorList>
    </citation>
    <scope>NUCLEOTIDE SEQUENCE [LARGE SCALE GENOMIC DNA]</scope>
    <source>
        <strain evidence="1 2">NOV-77</strain>
    </source>
</reference>
<dbReference type="Proteomes" id="UP000486351">
    <property type="component" value="Unassembled WGS sequence"/>
</dbReference>
<evidence type="ECO:0000313" key="1">
    <source>
        <dbReference type="EMBL" id="KAE9344653.1"/>
    </source>
</evidence>
<name>A0A6G0RXJ4_9STRA</name>
<protein>
    <submittedName>
        <fullName evidence="1">Uncharacterized protein</fullName>
    </submittedName>
</protein>